<feature type="compositionally biased region" description="Acidic residues" evidence="5">
    <location>
        <begin position="343"/>
        <end position="357"/>
    </location>
</feature>
<feature type="compositionally biased region" description="Polar residues" evidence="5">
    <location>
        <begin position="405"/>
        <end position="415"/>
    </location>
</feature>
<feature type="region of interest" description="Disordered" evidence="5">
    <location>
        <begin position="668"/>
        <end position="751"/>
    </location>
</feature>
<protein>
    <submittedName>
        <fullName evidence="6">Ribosomal RNA processing protein 1-like B</fullName>
    </submittedName>
</protein>
<comment type="subcellular location">
    <subcellularLocation>
        <location evidence="1">Nucleus</location>
    </subcellularLocation>
</comment>
<accession>A0A444V5M2</accession>
<gene>
    <name evidence="6" type="ORF">EOD39_16551</name>
</gene>
<feature type="region of interest" description="Disordered" evidence="5">
    <location>
        <begin position="237"/>
        <end position="291"/>
    </location>
</feature>
<feature type="compositionally biased region" description="Basic and acidic residues" evidence="5">
    <location>
        <begin position="467"/>
        <end position="477"/>
    </location>
</feature>
<feature type="compositionally biased region" description="Acidic residues" evidence="5">
    <location>
        <begin position="273"/>
        <end position="291"/>
    </location>
</feature>
<evidence type="ECO:0000313" key="6">
    <source>
        <dbReference type="EMBL" id="RXM95712.1"/>
    </source>
</evidence>
<feature type="region of interest" description="Disordered" evidence="5">
    <location>
        <begin position="340"/>
        <end position="482"/>
    </location>
</feature>
<feature type="compositionally biased region" description="Basic and acidic residues" evidence="5">
    <location>
        <begin position="710"/>
        <end position="733"/>
    </location>
</feature>
<dbReference type="GO" id="GO:0006364">
    <property type="term" value="P:rRNA processing"/>
    <property type="evidence" value="ECO:0007669"/>
    <property type="project" value="UniProtKB-KW"/>
</dbReference>
<feature type="compositionally biased region" description="Basic and acidic residues" evidence="5">
    <location>
        <begin position="741"/>
        <end position="751"/>
    </location>
</feature>
<evidence type="ECO:0000256" key="2">
    <source>
        <dbReference type="ARBA" id="ARBA00006374"/>
    </source>
</evidence>
<comment type="similarity">
    <text evidence="2">Belongs to the RRP1 family.</text>
</comment>
<evidence type="ECO:0000256" key="3">
    <source>
        <dbReference type="ARBA" id="ARBA00022552"/>
    </source>
</evidence>
<proteinExistence type="inferred from homology"/>
<feature type="compositionally biased region" description="Basic and acidic residues" evidence="5">
    <location>
        <begin position="436"/>
        <end position="459"/>
    </location>
</feature>
<comment type="caution">
    <text evidence="6">The sequence shown here is derived from an EMBL/GenBank/DDBJ whole genome shotgun (WGS) entry which is preliminary data.</text>
</comment>
<dbReference type="AlphaFoldDB" id="A0A444V5M2"/>
<feature type="compositionally biased region" description="Polar residues" evidence="5">
    <location>
        <begin position="679"/>
        <end position="689"/>
    </location>
</feature>
<dbReference type="PANTHER" id="PTHR13026:SF0">
    <property type="entry name" value="RIBOSOMAL RNA PROCESSING 1B"/>
    <property type="match status" value="1"/>
</dbReference>
<dbReference type="Pfam" id="PF05997">
    <property type="entry name" value="Nop52"/>
    <property type="match status" value="1"/>
</dbReference>
<dbReference type="InterPro" id="IPR010301">
    <property type="entry name" value="RRP1"/>
</dbReference>
<reference evidence="6 7" key="1">
    <citation type="submission" date="2019-01" db="EMBL/GenBank/DDBJ databases">
        <title>Draft Genome and Complete Hox-Cluster Characterization of the Sterlet Sturgeon (Acipenser ruthenus).</title>
        <authorList>
            <person name="Wei Q."/>
        </authorList>
    </citation>
    <scope>NUCLEOTIDE SEQUENCE [LARGE SCALE GENOMIC DNA]</scope>
    <source>
        <strain evidence="6">WHYD16114868_AA</strain>
        <tissue evidence="6">Blood</tissue>
    </source>
</reference>
<sequence>MAPMLQSPEIQFAQRLASNEKPIRTRAIKKLRKYLSIRSQKPTGGFSNDELLKIWKGLFYCMWMQDKPLLQEELAAVISRLIHSLQKTDAQYLFLETFLQTMNREWNGIDRLRLDKFYKLIRMVLRQSFEMLKRGSWDESLVERFGFILSTQVLSAASGAPSGIQFHILDIYMEELATVGAEELTAEQNLKFIDPFCKIAAKTKDRLLMQAIAHSIFDEIVDQSPFAIEDLMKEVQQQGGNVSDDSENKYLSKSKKSTGRQLNGKEAEKNEQNFEDDSEGTVEMPEDDGEDIGPVLQFDYKAIADRLFELASRTSTPPQNRKIIYRLVKKFQDLNDGIFPQDEYPEEVSTDEDDDELFGSRRRMKKRRNTESLLEKSSEAAKGKDKKKIENTLNGGVKQKKENTEASPEGTSTELKQPCATGESTETKAKKKKMKLKESSPKRVEADPSSNHIDRPTGEKRKKKKAKEAVEDRHDQEDCLEQTAADTKATILPSKGKKMRKLRVLGVNGERPCLEQATPLEQGYPSSELPKNIKKTVELVQVDPAAEQMENSQTKKMMKKKKRKIEAAHPAEVNGLGEHGGKKKKKSCLPVALSGLHLHATSPGTSQYQCGAGTGDPFGTEIGTRACTSDLVSAIAGTRACTSDCLVTFYWYQDKKKKDGKKIENTLNGGVKQKKENTEASPEGTSTELKQPCATGESTETKAKKKKMKLKESSPKRVEADPSSNHIDRPTGEKRKKKKAKEAVEDRHDQEDCLEQTAADTKATILPSKGKKMRKLRVLGVNGERPCLEQATPLEQGYPSSELPKNIKKTVELVQVDPAAEQMENSQTKKMMKKKKRKIEAAHPAEVNGLGEHGGKKKKKSCLPVALSGLHLHATSPGTSQYQCGAGTGDPFGTEIGTRACTSDLVSAIAGTRACTSDRLVTFYWYQGQFQSSGSYQSRYQ</sequence>
<dbReference type="GO" id="GO:0030688">
    <property type="term" value="C:preribosome, small subunit precursor"/>
    <property type="evidence" value="ECO:0007669"/>
    <property type="project" value="InterPro"/>
</dbReference>
<dbReference type="GO" id="GO:0005634">
    <property type="term" value="C:nucleus"/>
    <property type="evidence" value="ECO:0007669"/>
    <property type="project" value="UniProtKB-SubCell"/>
</dbReference>
<name>A0A444V5M2_ACIRT</name>
<feature type="compositionally biased region" description="Basic and acidic residues" evidence="5">
    <location>
        <begin position="369"/>
        <end position="390"/>
    </location>
</feature>
<keyword evidence="7" id="KW-1185">Reference proteome</keyword>
<evidence type="ECO:0000313" key="7">
    <source>
        <dbReference type="Proteomes" id="UP000289886"/>
    </source>
</evidence>
<dbReference type="Proteomes" id="UP000289886">
    <property type="component" value="Unassembled WGS sequence"/>
</dbReference>
<feature type="compositionally biased region" description="Basic and acidic residues" evidence="5">
    <location>
        <begin position="263"/>
        <end position="272"/>
    </location>
</feature>
<dbReference type="PANTHER" id="PTHR13026">
    <property type="entry name" value="NNP-1 PROTEIN NOVEL NUCLEAR PROTEIN 1 NOP52"/>
    <property type="match status" value="1"/>
</dbReference>
<evidence type="ECO:0000256" key="4">
    <source>
        <dbReference type="ARBA" id="ARBA00023242"/>
    </source>
</evidence>
<evidence type="ECO:0000256" key="5">
    <source>
        <dbReference type="SAM" id="MobiDB-lite"/>
    </source>
</evidence>
<keyword evidence="3" id="KW-0698">rRNA processing</keyword>
<evidence type="ECO:0000256" key="1">
    <source>
        <dbReference type="ARBA" id="ARBA00004123"/>
    </source>
</evidence>
<keyword evidence="4" id="KW-0539">Nucleus</keyword>
<dbReference type="EMBL" id="SCEB01002151">
    <property type="protein sequence ID" value="RXM95712.1"/>
    <property type="molecule type" value="Genomic_DNA"/>
</dbReference>
<organism evidence="6 7">
    <name type="scientific">Acipenser ruthenus</name>
    <name type="common">Sterlet sturgeon</name>
    <dbReference type="NCBI Taxonomy" id="7906"/>
    <lineage>
        <taxon>Eukaryota</taxon>
        <taxon>Metazoa</taxon>
        <taxon>Chordata</taxon>
        <taxon>Craniata</taxon>
        <taxon>Vertebrata</taxon>
        <taxon>Euteleostomi</taxon>
        <taxon>Actinopterygii</taxon>
        <taxon>Chondrostei</taxon>
        <taxon>Acipenseriformes</taxon>
        <taxon>Acipenseridae</taxon>
        <taxon>Acipenser</taxon>
    </lineage>
</organism>